<feature type="domain" description="Endonuclease GajA/Old nuclease/RecF-like AAA" evidence="1">
    <location>
        <begin position="178"/>
        <end position="320"/>
    </location>
</feature>
<dbReference type="InterPro" id="IPR027417">
    <property type="entry name" value="P-loop_NTPase"/>
</dbReference>
<accession>A0A2S0M8W6</accession>
<organism evidence="3 4">
    <name type="scientific">Megasphaera elsdenii</name>
    <dbReference type="NCBI Taxonomy" id="907"/>
    <lineage>
        <taxon>Bacteria</taxon>
        <taxon>Bacillati</taxon>
        <taxon>Bacillota</taxon>
        <taxon>Negativicutes</taxon>
        <taxon>Veillonellales</taxon>
        <taxon>Veillonellaceae</taxon>
        <taxon>Megasphaera</taxon>
    </lineage>
</organism>
<dbReference type="PANTHER" id="PTHR43581">
    <property type="entry name" value="ATP/GTP PHOSPHATASE"/>
    <property type="match status" value="1"/>
</dbReference>
<feature type="domain" description="Endonuclease GajA/Old nuclease/RecF-like AAA" evidence="1">
    <location>
        <begin position="1"/>
        <end position="87"/>
    </location>
</feature>
<dbReference type="OrthoDB" id="308933at2"/>
<dbReference type="Proteomes" id="UP000238358">
    <property type="component" value="Chromosome"/>
</dbReference>
<dbReference type="Gene3D" id="3.40.50.300">
    <property type="entry name" value="P-loop containing nucleotide triphosphate hydrolases"/>
    <property type="match status" value="1"/>
</dbReference>
<dbReference type="InterPro" id="IPR041685">
    <property type="entry name" value="AAA_GajA/Old/RecF-like"/>
</dbReference>
<dbReference type="RefSeq" id="WP_027895649.1">
    <property type="nucleotide sequence ID" value="NZ_CP027569.1"/>
</dbReference>
<gene>
    <name evidence="3" type="ORF">C6Y28_09915</name>
</gene>
<evidence type="ECO:0000259" key="2">
    <source>
        <dbReference type="Pfam" id="PF20469"/>
    </source>
</evidence>
<dbReference type="InterPro" id="IPR034139">
    <property type="entry name" value="TOPRIM_OLD"/>
</dbReference>
<feature type="domain" description="OLD protein-like TOPRIM" evidence="2">
    <location>
        <begin position="366"/>
        <end position="430"/>
    </location>
</feature>
<protein>
    <submittedName>
        <fullName evidence="3">DUF2813 domain-containing protein</fullName>
    </submittedName>
</protein>
<dbReference type="SUPFAM" id="SSF52540">
    <property type="entry name" value="P-loop containing nucleoside triphosphate hydrolases"/>
    <property type="match status" value="1"/>
</dbReference>
<dbReference type="PANTHER" id="PTHR43581:SF4">
    <property type="entry name" value="ATP_GTP PHOSPHATASE"/>
    <property type="match status" value="1"/>
</dbReference>
<dbReference type="Pfam" id="PF20469">
    <property type="entry name" value="OLD-like_TOPRIM"/>
    <property type="match status" value="1"/>
</dbReference>
<dbReference type="CDD" id="cd01026">
    <property type="entry name" value="TOPRIM_OLD"/>
    <property type="match status" value="1"/>
</dbReference>
<dbReference type="InterPro" id="IPR051396">
    <property type="entry name" value="Bact_Antivir_Def_Nuclease"/>
</dbReference>
<sequence>MKFLTISIKNFRNFENINIDLNNKNVFFGMNDVGKTNFLYALRYLFDREIRKKELIESDFYQKNTNKPIEIIVSIDISDETDSDSEKIRAKVKGALLSEQDTVYIKLFAEYNRTEMRANPVLYWGGDIGDLQEIKSRGYTFELDNVFNVIYIDAYVDLYGLFRRNTPILLKNDDDADKNKLEFIDKTINKLNKKISSLSGVKKFEKEVTPRYKKVRQDQVEVVIKSEISINGLYSNVAPYIKRTGTEELYPTSGEGRKKLLVYAIFDILAKESEEKKINLFLIEEPENHLHRAMQMALSHRIFVDEKYKYVFMTTHSSYVLIDMDKVNLVRIFNESKINSASSFYEVPRSFEKQKKQLNKGLVEAIFADKVLLVEGPSEEILFDKVLSTLNPFYQIDGIYILVTNGIDFKPYVDILKNLKIPFFLKTDNDLKKAGKKVKYSPIGFSRINKIIGETILPTDSVDGNKVEDKRTLYDKNRVQLDHIRDKYHIFLSRVSLEEDLDEVLHDKLNEYLPKANGNPIAYLKDHKKYNMIELVNKIKRDDCKKISSHYNFACLEEILK</sequence>
<dbReference type="Pfam" id="PF13175">
    <property type="entry name" value="AAA_15"/>
    <property type="match status" value="2"/>
</dbReference>
<proteinExistence type="predicted"/>
<name>A0A2S0M8W6_MEGEL</name>
<evidence type="ECO:0000313" key="4">
    <source>
        <dbReference type="Proteomes" id="UP000238358"/>
    </source>
</evidence>
<dbReference type="EMBL" id="CP027569">
    <property type="protein sequence ID" value="AVO27908.1"/>
    <property type="molecule type" value="Genomic_DNA"/>
</dbReference>
<reference evidence="3 4" key="1">
    <citation type="journal article" date="2018" name="Genome Announc.">
        <title>Complete genomes of two Megasphaera elsdenii strains, NCIMB 702410 and ATCC 25940.</title>
        <authorList>
            <person name="Hatmaker E.A."/>
            <person name="O'Dell K."/>
            <person name="Riley L.A."/>
            <person name="Klingeman D.M."/>
            <person name="Guss A.M."/>
        </authorList>
    </citation>
    <scope>NUCLEOTIDE SEQUENCE [LARGE SCALE GENOMIC DNA]</scope>
    <source>
        <strain evidence="3 4">NCIMB702410</strain>
    </source>
</reference>
<evidence type="ECO:0000313" key="3">
    <source>
        <dbReference type="EMBL" id="AVO27908.1"/>
    </source>
</evidence>
<evidence type="ECO:0000259" key="1">
    <source>
        <dbReference type="Pfam" id="PF13175"/>
    </source>
</evidence>
<dbReference type="AlphaFoldDB" id="A0A2S0M8W6"/>